<dbReference type="Proteomes" id="UP001165101">
    <property type="component" value="Unassembled WGS sequence"/>
</dbReference>
<evidence type="ECO:0000313" key="2">
    <source>
        <dbReference type="Proteomes" id="UP001165101"/>
    </source>
</evidence>
<organism evidence="1 2">
    <name type="scientific">Candida boidinii</name>
    <name type="common">Yeast</name>
    <dbReference type="NCBI Taxonomy" id="5477"/>
    <lineage>
        <taxon>Eukaryota</taxon>
        <taxon>Fungi</taxon>
        <taxon>Dikarya</taxon>
        <taxon>Ascomycota</taxon>
        <taxon>Saccharomycotina</taxon>
        <taxon>Pichiomycetes</taxon>
        <taxon>Pichiales</taxon>
        <taxon>Pichiaceae</taxon>
        <taxon>Ogataea</taxon>
        <taxon>Ogataea/Candida clade</taxon>
    </lineage>
</organism>
<accession>A0ACB5TIK7</accession>
<comment type="caution">
    <text evidence="1">The sequence shown here is derived from an EMBL/GenBank/DDBJ whole genome shotgun (WGS) entry which is preliminary data.</text>
</comment>
<protein>
    <submittedName>
        <fullName evidence="1">Unnamed protein product</fullName>
    </submittedName>
</protein>
<dbReference type="EMBL" id="BSXV01000390">
    <property type="protein sequence ID" value="GME88904.1"/>
    <property type="molecule type" value="Genomic_DNA"/>
</dbReference>
<sequence>MSSNYIPNDFKMTKTDGRVAIVTGPNMGGKSSFIRQVAIIVIMAQIGCFIPAEHGEIGVFDSIHIRMGAQDDILKGESTFQVELNECSSIIENCTNNSLVLLDEIGRGTSTVDGYSIAYSILDYLITEENKNPFVLFITHYPTLHVLETKYKQIVKNYHMGYIVQDTNDSVIDHENNSSTADDTNLTLKNIIFLYTLENGVCNNSYGLNVAKLAGIPNSILTKGLSISNDLQLKMEISKALRLKDRVEKILSTESDKITELLEYISELD</sequence>
<evidence type="ECO:0000313" key="1">
    <source>
        <dbReference type="EMBL" id="GME88904.1"/>
    </source>
</evidence>
<gene>
    <name evidence="1" type="ORF">Cboi01_000115300</name>
</gene>
<name>A0ACB5TIK7_CANBO</name>
<proteinExistence type="predicted"/>
<keyword evidence="2" id="KW-1185">Reference proteome</keyword>
<reference evidence="1" key="1">
    <citation type="submission" date="2023-04" db="EMBL/GenBank/DDBJ databases">
        <title>Candida boidinii NBRC 1967.</title>
        <authorList>
            <person name="Ichikawa N."/>
            <person name="Sato H."/>
            <person name="Tonouchi N."/>
        </authorList>
    </citation>
    <scope>NUCLEOTIDE SEQUENCE</scope>
    <source>
        <strain evidence="1">NBRC 1967</strain>
    </source>
</reference>